<sequence>MYLIVFSVLFCELFLDGVYGYRCFSCKTCGPGALGSTRVYCPFGCYVQRASTTSYQIRYDQGCYDPRQESLNNFPNFYSCFEDFCNLITRLNNSNKIQISPLLLIIIGIFLYFVLQKE</sequence>
<keyword evidence="4" id="KW-1185">Reference proteome</keyword>
<dbReference type="AlphaFoldDB" id="A0A814MHF1"/>
<keyword evidence="1" id="KW-1133">Transmembrane helix</keyword>
<keyword evidence="1" id="KW-0472">Membrane</keyword>
<dbReference type="OrthoDB" id="10442505at2759"/>
<protein>
    <submittedName>
        <fullName evidence="3">Uncharacterized protein</fullName>
    </submittedName>
</protein>
<evidence type="ECO:0000313" key="4">
    <source>
        <dbReference type="Proteomes" id="UP000663879"/>
    </source>
</evidence>
<dbReference type="Proteomes" id="UP000663879">
    <property type="component" value="Unassembled WGS sequence"/>
</dbReference>
<accession>A0A814MHF1</accession>
<feature type="signal peptide" evidence="2">
    <location>
        <begin position="1"/>
        <end position="20"/>
    </location>
</feature>
<organism evidence="3 4">
    <name type="scientific">Brachionus calyciflorus</name>
    <dbReference type="NCBI Taxonomy" id="104777"/>
    <lineage>
        <taxon>Eukaryota</taxon>
        <taxon>Metazoa</taxon>
        <taxon>Spiralia</taxon>
        <taxon>Gnathifera</taxon>
        <taxon>Rotifera</taxon>
        <taxon>Eurotatoria</taxon>
        <taxon>Monogononta</taxon>
        <taxon>Pseudotrocha</taxon>
        <taxon>Ploima</taxon>
        <taxon>Brachionidae</taxon>
        <taxon>Brachionus</taxon>
    </lineage>
</organism>
<keyword evidence="2" id="KW-0732">Signal</keyword>
<reference evidence="3" key="1">
    <citation type="submission" date="2021-02" db="EMBL/GenBank/DDBJ databases">
        <authorList>
            <person name="Nowell W R."/>
        </authorList>
    </citation>
    <scope>NUCLEOTIDE SEQUENCE</scope>
    <source>
        <strain evidence="3">Ploen Becks lab</strain>
    </source>
</reference>
<comment type="caution">
    <text evidence="3">The sequence shown here is derived from an EMBL/GenBank/DDBJ whole genome shotgun (WGS) entry which is preliminary data.</text>
</comment>
<evidence type="ECO:0000256" key="2">
    <source>
        <dbReference type="SAM" id="SignalP"/>
    </source>
</evidence>
<dbReference type="EMBL" id="CAJNOC010006437">
    <property type="protein sequence ID" value="CAF1078020.1"/>
    <property type="molecule type" value="Genomic_DNA"/>
</dbReference>
<feature type="chain" id="PRO_5032439089" evidence="2">
    <location>
        <begin position="21"/>
        <end position="118"/>
    </location>
</feature>
<evidence type="ECO:0000256" key="1">
    <source>
        <dbReference type="SAM" id="Phobius"/>
    </source>
</evidence>
<keyword evidence="1" id="KW-0812">Transmembrane</keyword>
<gene>
    <name evidence="3" type="ORF">OXX778_LOCUS20054</name>
</gene>
<feature type="transmembrane region" description="Helical" evidence="1">
    <location>
        <begin position="97"/>
        <end position="115"/>
    </location>
</feature>
<proteinExistence type="predicted"/>
<name>A0A814MHF1_9BILA</name>
<evidence type="ECO:0000313" key="3">
    <source>
        <dbReference type="EMBL" id="CAF1078020.1"/>
    </source>
</evidence>